<dbReference type="InterPro" id="IPR036396">
    <property type="entry name" value="Cyt_P450_sf"/>
</dbReference>
<dbReference type="Proteomes" id="UP000077202">
    <property type="component" value="Unassembled WGS sequence"/>
</dbReference>
<keyword evidence="3 7" id="KW-0479">Metal-binding</keyword>
<comment type="similarity">
    <text evidence="1 8">Belongs to the cytochrome P450 family.</text>
</comment>
<dbReference type="InterPro" id="IPR001128">
    <property type="entry name" value="Cyt_P450"/>
</dbReference>
<feature type="binding site" description="axial binding residue" evidence="7">
    <location>
        <position position="457"/>
    </location>
    <ligand>
        <name>heme</name>
        <dbReference type="ChEBI" id="CHEBI:30413"/>
    </ligand>
    <ligandPart>
        <name>Fe</name>
        <dbReference type="ChEBI" id="CHEBI:18248"/>
    </ligandPart>
</feature>
<proteinExistence type="inferred from homology"/>
<evidence type="ECO:0000256" key="1">
    <source>
        <dbReference type="ARBA" id="ARBA00010617"/>
    </source>
</evidence>
<evidence type="ECO:0000256" key="2">
    <source>
        <dbReference type="ARBA" id="ARBA00022617"/>
    </source>
</evidence>
<dbReference type="GO" id="GO:0020037">
    <property type="term" value="F:heme binding"/>
    <property type="evidence" value="ECO:0007669"/>
    <property type="project" value="InterPro"/>
</dbReference>
<evidence type="ECO:0000256" key="6">
    <source>
        <dbReference type="ARBA" id="ARBA00023033"/>
    </source>
</evidence>
<dbReference type="PRINTS" id="PR00385">
    <property type="entry name" value="P450"/>
</dbReference>
<dbReference type="Pfam" id="PF00067">
    <property type="entry name" value="p450"/>
    <property type="match status" value="1"/>
</dbReference>
<keyword evidence="4 8" id="KW-0560">Oxidoreductase</keyword>
<dbReference type="AlphaFoldDB" id="A0A176VQF9"/>
<dbReference type="PANTHER" id="PTHR24286:SF384">
    <property type="entry name" value="P450, PUTATIVE (EUROFUNG)-RELATED"/>
    <property type="match status" value="1"/>
</dbReference>
<dbReference type="PRINTS" id="PR00463">
    <property type="entry name" value="EP450I"/>
</dbReference>
<accession>A0A176VQF9</accession>
<gene>
    <name evidence="10" type="ORF">AXG93_3986s1040</name>
</gene>
<evidence type="ECO:0000256" key="4">
    <source>
        <dbReference type="ARBA" id="ARBA00023002"/>
    </source>
</evidence>
<protein>
    <recommendedName>
        <fullName evidence="12">Cytochrome P450</fullName>
    </recommendedName>
</protein>
<evidence type="ECO:0000256" key="9">
    <source>
        <dbReference type="SAM" id="Phobius"/>
    </source>
</evidence>
<dbReference type="EMBL" id="LVLJ01002926">
    <property type="protein sequence ID" value="OAE23119.1"/>
    <property type="molecule type" value="Genomic_DNA"/>
</dbReference>
<feature type="transmembrane region" description="Helical" evidence="9">
    <location>
        <begin position="25"/>
        <end position="45"/>
    </location>
</feature>
<evidence type="ECO:0000313" key="10">
    <source>
        <dbReference type="EMBL" id="OAE23119.1"/>
    </source>
</evidence>
<keyword evidence="2 7" id="KW-0349">Heme</keyword>
<evidence type="ECO:0008006" key="12">
    <source>
        <dbReference type="Google" id="ProtNLM"/>
    </source>
</evidence>
<keyword evidence="9" id="KW-0472">Membrane</keyword>
<keyword evidence="5 7" id="KW-0408">Iron</keyword>
<name>A0A176VQF9_MARPO</name>
<reference evidence="10" key="1">
    <citation type="submission" date="2016-03" db="EMBL/GenBank/DDBJ databases">
        <title>Mechanisms controlling the formation of the plant cell surface in tip-growing cells are functionally conserved among land plants.</title>
        <authorList>
            <person name="Honkanen S."/>
            <person name="Jones V.A."/>
            <person name="Morieri G."/>
            <person name="Champion C."/>
            <person name="Hetherington A.J."/>
            <person name="Kelly S."/>
            <person name="Saint-Marcoux D."/>
            <person name="Proust H."/>
            <person name="Prescott H."/>
            <person name="Dolan L."/>
        </authorList>
    </citation>
    <scope>NUCLEOTIDE SEQUENCE [LARGE SCALE GENOMIC DNA]</scope>
    <source>
        <tissue evidence="10">Whole gametophyte</tissue>
    </source>
</reference>
<dbReference type="GO" id="GO:0016125">
    <property type="term" value="P:sterol metabolic process"/>
    <property type="evidence" value="ECO:0007669"/>
    <property type="project" value="TreeGrafter"/>
</dbReference>
<dbReference type="InterPro" id="IPR017972">
    <property type="entry name" value="Cyt_P450_CS"/>
</dbReference>
<evidence type="ECO:0000256" key="8">
    <source>
        <dbReference type="RuleBase" id="RU000461"/>
    </source>
</evidence>
<evidence type="ECO:0000256" key="7">
    <source>
        <dbReference type="PIRSR" id="PIRSR602401-1"/>
    </source>
</evidence>
<dbReference type="Gene3D" id="1.10.630.10">
    <property type="entry name" value="Cytochrome P450"/>
    <property type="match status" value="1"/>
</dbReference>
<dbReference type="InterPro" id="IPR002401">
    <property type="entry name" value="Cyt_P450_E_grp-I"/>
</dbReference>
<sequence>MNTLQNVSSEFYRVSDAFASKGSGVFLVFILSLSTLAFASIILRVSSTDRVHGRLPPGSFGFPFIGESIQYYASQKDMDALGWFKKKREKYGPLFKSRVDGFKTILLDSPGGWKFMYSEFDENVIRVLYPPTVRDLTGPDSPIIKHGRVHRVYKSFLLNHFSGVDVVHRYIPTIGKVAVDHINSLWLSRSDNSEVKAQELLQEFTFSIIGILILGITDSSVLEDLRPKFEEFVNGFVRVSFRLNLPGFQYHRSMKARSQIHEILQRSLVKRRAELEEGKATSTQDYLSVMLTHSNEDGYFYRDAEIRDIMLNLLWAGFESTATTMTMMMMHISRNPQVYDELIKEHAGIASKKAEGEALTLQELRSMKYTWAVMQETLRVSPSSADINRVAMVDLEYKGFTIPKGYRLTAAAGQSQWNPDRFPDPTKFDPSRFVTKTGTRSIEPYIFFPFGSGLRHCPGYELARINTMTLFHHLLRNVKWTMVYLEEKCRYRFLFYPEKGLPIRITKCKAY</sequence>
<organism evidence="10 11">
    <name type="scientific">Marchantia polymorpha subsp. ruderalis</name>
    <dbReference type="NCBI Taxonomy" id="1480154"/>
    <lineage>
        <taxon>Eukaryota</taxon>
        <taxon>Viridiplantae</taxon>
        <taxon>Streptophyta</taxon>
        <taxon>Embryophyta</taxon>
        <taxon>Marchantiophyta</taxon>
        <taxon>Marchantiopsida</taxon>
        <taxon>Marchantiidae</taxon>
        <taxon>Marchantiales</taxon>
        <taxon>Marchantiaceae</taxon>
        <taxon>Marchantia</taxon>
    </lineage>
</organism>
<dbReference type="PANTHER" id="PTHR24286">
    <property type="entry name" value="CYTOCHROME P450 26"/>
    <property type="match status" value="1"/>
</dbReference>
<dbReference type="GO" id="GO:0004497">
    <property type="term" value="F:monooxygenase activity"/>
    <property type="evidence" value="ECO:0007669"/>
    <property type="project" value="UniProtKB-KW"/>
</dbReference>
<keyword evidence="9" id="KW-0812">Transmembrane</keyword>
<evidence type="ECO:0000256" key="5">
    <source>
        <dbReference type="ARBA" id="ARBA00023004"/>
    </source>
</evidence>
<dbReference type="SUPFAM" id="SSF48264">
    <property type="entry name" value="Cytochrome P450"/>
    <property type="match status" value="1"/>
</dbReference>
<dbReference type="GO" id="GO:0016705">
    <property type="term" value="F:oxidoreductase activity, acting on paired donors, with incorporation or reduction of molecular oxygen"/>
    <property type="evidence" value="ECO:0007669"/>
    <property type="project" value="InterPro"/>
</dbReference>
<comment type="caution">
    <text evidence="10">The sequence shown here is derived from an EMBL/GenBank/DDBJ whole genome shotgun (WGS) entry which is preliminary data.</text>
</comment>
<keyword evidence="11" id="KW-1185">Reference proteome</keyword>
<keyword evidence="9" id="KW-1133">Transmembrane helix</keyword>
<comment type="cofactor">
    <cofactor evidence="7">
        <name>heme</name>
        <dbReference type="ChEBI" id="CHEBI:30413"/>
    </cofactor>
</comment>
<evidence type="ECO:0000313" key="11">
    <source>
        <dbReference type="Proteomes" id="UP000077202"/>
    </source>
</evidence>
<evidence type="ECO:0000256" key="3">
    <source>
        <dbReference type="ARBA" id="ARBA00022723"/>
    </source>
</evidence>
<dbReference type="GO" id="GO:0005506">
    <property type="term" value="F:iron ion binding"/>
    <property type="evidence" value="ECO:0007669"/>
    <property type="project" value="InterPro"/>
</dbReference>
<dbReference type="PROSITE" id="PS00086">
    <property type="entry name" value="CYTOCHROME_P450"/>
    <property type="match status" value="1"/>
</dbReference>
<keyword evidence="6 8" id="KW-0503">Monooxygenase</keyword>